<dbReference type="Gene3D" id="1.20.1640.10">
    <property type="entry name" value="Multidrug efflux transporter AcrB transmembrane domain"/>
    <property type="match status" value="2"/>
</dbReference>
<evidence type="ECO:0000256" key="1">
    <source>
        <dbReference type="ARBA" id="ARBA00004429"/>
    </source>
</evidence>
<evidence type="ECO:0000313" key="9">
    <source>
        <dbReference type="EMBL" id="MBK9798007.1"/>
    </source>
</evidence>
<evidence type="ECO:0000256" key="6">
    <source>
        <dbReference type="ARBA" id="ARBA00022989"/>
    </source>
</evidence>
<dbReference type="PANTHER" id="PTHR32063">
    <property type="match status" value="1"/>
</dbReference>
<dbReference type="AlphaFoldDB" id="A0A9D7SHX7"/>
<proteinExistence type="predicted"/>
<feature type="transmembrane region" description="Helical" evidence="8">
    <location>
        <begin position="334"/>
        <end position="353"/>
    </location>
</feature>
<feature type="transmembrane region" description="Helical" evidence="8">
    <location>
        <begin position="902"/>
        <end position="928"/>
    </location>
</feature>
<dbReference type="Gene3D" id="3.30.70.1430">
    <property type="entry name" value="Multidrug efflux transporter AcrB pore domain"/>
    <property type="match status" value="2"/>
</dbReference>
<dbReference type="PRINTS" id="PR00702">
    <property type="entry name" value="ACRIFLAVINRP"/>
</dbReference>
<evidence type="ECO:0000256" key="8">
    <source>
        <dbReference type="SAM" id="Phobius"/>
    </source>
</evidence>
<organism evidence="9 10">
    <name type="scientific">Candidatus Geothrix skivensis</name>
    <dbReference type="NCBI Taxonomy" id="2954439"/>
    <lineage>
        <taxon>Bacteria</taxon>
        <taxon>Pseudomonadati</taxon>
        <taxon>Acidobacteriota</taxon>
        <taxon>Holophagae</taxon>
        <taxon>Holophagales</taxon>
        <taxon>Holophagaceae</taxon>
        <taxon>Geothrix</taxon>
    </lineage>
</organism>
<feature type="transmembrane region" description="Helical" evidence="8">
    <location>
        <begin position="853"/>
        <end position="870"/>
    </location>
</feature>
<keyword evidence="6 8" id="KW-1133">Transmembrane helix</keyword>
<dbReference type="GO" id="GO:0042910">
    <property type="term" value="F:xenobiotic transmembrane transporter activity"/>
    <property type="evidence" value="ECO:0007669"/>
    <property type="project" value="TreeGrafter"/>
</dbReference>
<accession>A0A9D7SHX7</accession>
<dbReference type="Gene3D" id="3.30.70.1320">
    <property type="entry name" value="Multidrug efflux transporter AcrB pore domain like"/>
    <property type="match status" value="1"/>
</dbReference>
<comment type="caution">
    <text evidence="9">The sequence shown here is derived from an EMBL/GenBank/DDBJ whole genome shotgun (WGS) entry which is preliminary data.</text>
</comment>
<evidence type="ECO:0000256" key="2">
    <source>
        <dbReference type="ARBA" id="ARBA00022448"/>
    </source>
</evidence>
<feature type="transmembrane region" description="Helical" evidence="8">
    <location>
        <begin position="431"/>
        <end position="451"/>
    </location>
</feature>
<dbReference type="InterPro" id="IPR027463">
    <property type="entry name" value="AcrB_DN_DC_subdom"/>
</dbReference>
<dbReference type="EMBL" id="JADKIO010000013">
    <property type="protein sequence ID" value="MBK9798007.1"/>
    <property type="molecule type" value="Genomic_DNA"/>
</dbReference>
<dbReference type="SUPFAM" id="SSF82866">
    <property type="entry name" value="Multidrug efflux transporter AcrB transmembrane domain"/>
    <property type="match status" value="2"/>
</dbReference>
<dbReference type="Pfam" id="PF00873">
    <property type="entry name" value="ACR_tran"/>
    <property type="match status" value="1"/>
</dbReference>
<reference evidence="9" key="1">
    <citation type="submission" date="2020-10" db="EMBL/GenBank/DDBJ databases">
        <title>Connecting structure to function with the recovery of over 1000 high-quality activated sludge metagenome-assembled genomes encoding full-length rRNA genes using long-read sequencing.</title>
        <authorList>
            <person name="Singleton C.M."/>
            <person name="Petriglieri F."/>
            <person name="Kristensen J.M."/>
            <person name="Kirkegaard R.H."/>
            <person name="Michaelsen T.Y."/>
            <person name="Andersen M.H."/>
            <person name="Karst S.M."/>
            <person name="Dueholm M.S."/>
            <person name="Nielsen P.H."/>
            <person name="Albertsen M."/>
        </authorList>
    </citation>
    <scope>NUCLEOTIDE SEQUENCE</scope>
    <source>
        <strain evidence="9">Skiv_18-Q3-R9-52_MAXAC.067</strain>
    </source>
</reference>
<comment type="subcellular location">
    <subcellularLocation>
        <location evidence="1">Cell inner membrane</location>
        <topology evidence="1">Multi-pass membrane protein</topology>
    </subcellularLocation>
</comment>
<dbReference type="FunFam" id="1.20.1640.10:FF:000001">
    <property type="entry name" value="Efflux pump membrane transporter"/>
    <property type="match status" value="1"/>
</dbReference>
<dbReference type="FunFam" id="3.30.70.1430:FF:000001">
    <property type="entry name" value="Efflux pump membrane transporter"/>
    <property type="match status" value="1"/>
</dbReference>
<dbReference type="NCBIfam" id="NF033617">
    <property type="entry name" value="RND_permease_2"/>
    <property type="match status" value="1"/>
</dbReference>
<dbReference type="Gene3D" id="3.30.2090.10">
    <property type="entry name" value="Multidrug efflux transporter AcrB TolC docking domain, DN and DC subdomains"/>
    <property type="match status" value="2"/>
</dbReference>
<gene>
    <name evidence="9" type="ORF">IPP58_16305</name>
</gene>
<sequence length="1028" mass="111272">MSLSTPFIRRPVATTLLTVALALLGGIAYQFLPVSPLPQVEFPTIQVSANLPGASPETMASSVATPLERQFGRIAGITEMTSASRLGGTDITLQFDLGRNIDAAARDVQAAINAARGDLPANLPNNPSYRKVNPADSPILMLALTSKLIPRERMYDIGSSVLQQKLSQIQGVGQVFVWGGALPAVRVDVNPALLNAQGLGLDDVRLAIAAANVNQPTGDLSNANSTWSIDTSDQLMKAADYQSLIIRYRNGRAVHLEDVARVTDSLENVRNAGLSNGVPSIMIGIFRQPDANIIETVDRVKAILPQLQASVPPTIDLKVLIDATRTIRASVKDVQIAMAISILLVILVVFVFLRSVRSTLIPSVAVPISLIGTFGVMYLLGYTIDNLSLMALTVATGFVVDDAIVVVENITRHLENGMQPMEAALHGAKEIGFTVISISISLIAVFIPILLMGGIVGRLFREFAVTLSVAIVISMVVSLTTTPMMCSRILRPHSEVKHGRIFQASERVFQWIMGHYETSLTWVLRHQRFTMGVALGTMLATVGLYIIIPKGFFPQQDTGRVTGAIQAAQDISFAGMEKLMTQYVAVVQADPDIENVTAFVGSGNTGRLFASLRPNHQRKSNADQIIARLRGKTAHIAGASLFMQPVQDLRLGGRPSPTQYQYTLQGDDARELFEWAPKVLDKLRKVPLLADVNSDLQNKGLEASLVIDRATASRLGITPRAIDSALYDAFGQRFVSTIYTPLNQYHVVMEVDTPFMQTPDGLRHTYVRSSTGSLVPLSAFTTLERRNTALSVNHQGQLPSVTLAFNLPVGVALGDAVRAIDQAEQEIHMPSTLRGSYMGTAQAFKASLANQPVLLAAALLAVYIVLGMLYESLIHPLTILSTLPSAGVGALLALLACRTELTVIAFIGIILLIGIVKKNAILMIDFAIEVERREGTTPERAIFQACMLRFRPITMTTMAALLGGLPLAVGMGAGSELRRPLGIAIVGGLLLSQLLTIYTTPVIYLFWDRARLRWERFRAGRRPTPVLG</sequence>
<dbReference type="GO" id="GO:0005886">
    <property type="term" value="C:plasma membrane"/>
    <property type="evidence" value="ECO:0007669"/>
    <property type="project" value="UniProtKB-SubCell"/>
</dbReference>
<dbReference type="Gene3D" id="3.30.70.1440">
    <property type="entry name" value="Multidrug efflux transporter AcrB pore domain"/>
    <property type="match status" value="1"/>
</dbReference>
<dbReference type="SUPFAM" id="SSF82714">
    <property type="entry name" value="Multidrug efflux transporter AcrB TolC docking domain, DN and DC subdomains"/>
    <property type="match status" value="2"/>
</dbReference>
<keyword evidence="7 8" id="KW-0472">Membrane</keyword>
<dbReference type="PANTHER" id="PTHR32063:SF34">
    <property type="entry name" value="MULTIDRUG RESISTANCE PROTEIN MDTC"/>
    <property type="match status" value="1"/>
</dbReference>
<evidence type="ECO:0000256" key="4">
    <source>
        <dbReference type="ARBA" id="ARBA00022519"/>
    </source>
</evidence>
<feature type="transmembrane region" description="Helical" evidence="8">
    <location>
        <begin position="529"/>
        <end position="548"/>
    </location>
</feature>
<feature type="transmembrane region" description="Helical" evidence="8">
    <location>
        <begin position="360"/>
        <end position="381"/>
    </location>
</feature>
<protein>
    <submittedName>
        <fullName evidence="9">Multidrug efflux RND transporter permease subunit</fullName>
    </submittedName>
</protein>
<feature type="transmembrane region" description="Helical" evidence="8">
    <location>
        <begin position="981"/>
        <end position="1007"/>
    </location>
</feature>
<dbReference type="InterPro" id="IPR001036">
    <property type="entry name" value="Acrflvin-R"/>
</dbReference>
<keyword evidence="5 8" id="KW-0812">Transmembrane</keyword>
<evidence type="ECO:0000256" key="3">
    <source>
        <dbReference type="ARBA" id="ARBA00022475"/>
    </source>
</evidence>
<evidence type="ECO:0000256" key="7">
    <source>
        <dbReference type="ARBA" id="ARBA00023136"/>
    </source>
</evidence>
<evidence type="ECO:0000256" key="5">
    <source>
        <dbReference type="ARBA" id="ARBA00022692"/>
    </source>
</evidence>
<keyword evidence="2" id="KW-0813">Transport</keyword>
<keyword evidence="4" id="KW-0997">Cell inner membrane</keyword>
<feature type="transmembrane region" description="Helical" evidence="8">
    <location>
        <begin position="463"/>
        <end position="481"/>
    </location>
</feature>
<evidence type="ECO:0000313" key="10">
    <source>
        <dbReference type="Proteomes" id="UP000886657"/>
    </source>
</evidence>
<dbReference type="Proteomes" id="UP000886657">
    <property type="component" value="Unassembled WGS sequence"/>
</dbReference>
<name>A0A9D7SHX7_9BACT</name>
<dbReference type="SUPFAM" id="SSF82693">
    <property type="entry name" value="Multidrug efflux transporter AcrB pore domain, PN1, PN2, PC1 and PC2 subdomains"/>
    <property type="match status" value="3"/>
</dbReference>
<keyword evidence="3" id="KW-1003">Cell membrane</keyword>
<feature type="transmembrane region" description="Helical" evidence="8">
    <location>
        <begin position="948"/>
        <end position="969"/>
    </location>
</feature>